<keyword evidence="9 14" id="KW-0472">Membrane</keyword>
<dbReference type="InterPro" id="IPR045583">
    <property type="entry name" value="KPBA/B_C"/>
</dbReference>
<evidence type="ECO:0000256" key="10">
    <source>
        <dbReference type="ARBA" id="ARBA00023277"/>
    </source>
</evidence>
<evidence type="ECO:0000256" key="4">
    <source>
        <dbReference type="ARBA" id="ARBA00007128"/>
    </source>
</evidence>
<feature type="domain" description="GH15-like" evidence="16">
    <location>
        <begin position="8"/>
        <end position="917"/>
    </location>
</feature>
<dbReference type="GO" id="GO:0005516">
    <property type="term" value="F:calmodulin binding"/>
    <property type="evidence" value="ECO:0007669"/>
    <property type="project" value="UniProtKB-KW"/>
</dbReference>
<evidence type="ECO:0000256" key="5">
    <source>
        <dbReference type="ARBA" id="ARBA00022475"/>
    </source>
</evidence>
<feature type="region of interest" description="Disordered" evidence="15">
    <location>
        <begin position="624"/>
        <end position="644"/>
    </location>
</feature>
<evidence type="ECO:0000256" key="12">
    <source>
        <dbReference type="ARBA" id="ARBA00023289"/>
    </source>
</evidence>
<evidence type="ECO:0000256" key="2">
    <source>
        <dbReference type="ARBA" id="ARBA00004342"/>
    </source>
</evidence>
<comment type="subcellular location">
    <subcellularLocation>
        <location evidence="2 14">Cell membrane</location>
        <topology evidence="2 14">Lipid-anchor</topology>
        <orientation evidence="2 14">Cytoplasmic side</orientation>
    </subcellularLocation>
</comment>
<evidence type="ECO:0000259" key="16">
    <source>
        <dbReference type="Pfam" id="PF00723"/>
    </source>
</evidence>
<evidence type="ECO:0000256" key="6">
    <source>
        <dbReference type="ARBA" id="ARBA00022553"/>
    </source>
</evidence>
<dbReference type="SUPFAM" id="SSF48208">
    <property type="entry name" value="Six-hairpin glycosidases"/>
    <property type="match status" value="1"/>
</dbReference>
<proteinExistence type="inferred from homology"/>
<evidence type="ECO:0000256" key="3">
    <source>
        <dbReference type="ARBA" id="ARBA00005131"/>
    </source>
</evidence>
<evidence type="ECO:0000256" key="9">
    <source>
        <dbReference type="ARBA" id="ARBA00023136"/>
    </source>
</evidence>
<dbReference type="RefSeq" id="XP_028261486.1">
    <property type="nucleotide sequence ID" value="XM_028405685.1"/>
</dbReference>
<organism evidence="18 19">
    <name type="scientific">Parambassis ranga</name>
    <name type="common">Indian glassy fish</name>
    <dbReference type="NCBI Taxonomy" id="210632"/>
    <lineage>
        <taxon>Eukaryota</taxon>
        <taxon>Metazoa</taxon>
        <taxon>Chordata</taxon>
        <taxon>Craniata</taxon>
        <taxon>Vertebrata</taxon>
        <taxon>Euteleostomi</taxon>
        <taxon>Actinopterygii</taxon>
        <taxon>Neopterygii</taxon>
        <taxon>Teleostei</taxon>
        <taxon>Neoteleostei</taxon>
        <taxon>Acanthomorphata</taxon>
        <taxon>Ovalentaria</taxon>
        <taxon>Ambassidae</taxon>
        <taxon>Parambassis</taxon>
    </lineage>
</organism>
<dbReference type="Pfam" id="PF19292">
    <property type="entry name" value="KPBB_C"/>
    <property type="match status" value="1"/>
</dbReference>
<comment type="function">
    <text evidence="1">Phosphorylase b kinase catalyzes the phosphorylation of serine in certain substrates, including troponin I. The alpha chain may bind calmodulin.</text>
</comment>
<comment type="pathway">
    <text evidence="3 14">Glycan biosynthesis; glycogen metabolism.</text>
</comment>
<dbReference type="InterPro" id="IPR011613">
    <property type="entry name" value="GH15-like"/>
</dbReference>
<dbReference type="GO" id="GO:0005977">
    <property type="term" value="P:glycogen metabolic process"/>
    <property type="evidence" value="ECO:0007669"/>
    <property type="project" value="UniProtKB-UniPathway"/>
</dbReference>
<evidence type="ECO:0000256" key="1">
    <source>
        <dbReference type="ARBA" id="ARBA00002837"/>
    </source>
</evidence>
<evidence type="ECO:0000256" key="7">
    <source>
        <dbReference type="ARBA" id="ARBA00022600"/>
    </source>
</evidence>
<dbReference type="UniPathway" id="UPA00163"/>
<evidence type="ECO:0000256" key="11">
    <source>
        <dbReference type="ARBA" id="ARBA00023288"/>
    </source>
</evidence>
<dbReference type="GO" id="GO:0005886">
    <property type="term" value="C:plasma membrane"/>
    <property type="evidence" value="ECO:0007669"/>
    <property type="project" value="UniProtKB-SubCell"/>
</dbReference>
<dbReference type="Gene3D" id="1.50.10.10">
    <property type="match status" value="1"/>
</dbReference>
<dbReference type="InterPro" id="IPR008734">
    <property type="entry name" value="PHK_A/B_su"/>
</dbReference>
<dbReference type="Pfam" id="PF00723">
    <property type="entry name" value="Glyco_hydro_15"/>
    <property type="match status" value="1"/>
</dbReference>
<keyword evidence="6" id="KW-0597">Phosphoprotein</keyword>
<dbReference type="PANTHER" id="PTHR10749:SF4">
    <property type="entry name" value="PHOSPHORYLASE B KINASE REGULATORY SUBUNIT ALPHA, SKELETAL MUSCLE ISOFORM"/>
    <property type="match status" value="1"/>
</dbReference>
<comment type="similarity">
    <text evidence="4 14">Belongs to the phosphorylase b kinase regulatory chain family.</text>
</comment>
<evidence type="ECO:0000256" key="13">
    <source>
        <dbReference type="PIRSR" id="PIRSR608734-50"/>
    </source>
</evidence>
<keyword evidence="18" id="KW-1185">Reference proteome</keyword>
<dbReference type="GO" id="GO:0005964">
    <property type="term" value="C:phosphorylase kinase complex"/>
    <property type="evidence" value="ECO:0007669"/>
    <property type="project" value="TreeGrafter"/>
</dbReference>
<evidence type="ECO:0000313" key="18">
    <source>
        <dbReference type="Proteomes" id="UP000515145"/>
    </source>
</evidence>
<evidence type="ECO:0000256" key="14">
    <source>
        <dbReference type="RuleBase" id="RU364123"/>
    </source>
</evidence>
<keyword evidence="7 14" id="KW-0321">Glycogen metabolism</keyword>
<name>A0A6P7I9X1_9TELE</name>
<evidence type="ECO:0000256" key="8">
    <source>
        <dbReference type="ARBA" id="ARBA00022860"/>
    </source>
</evidence>
<keyword evidence="12 13" id="KW-0636">Prenylation</keyword>
<sequence length="1218" mass="136271">MRSRSNSGVKLDNYARMVQQTILRHQDPVTGLLRGSPDQPDAWVRDNVYSVVSVWALSLAYRKNADRDEDKAKAYELEQSVVKLMRGVLQCIMRQLDKVEKFKYSRSTSDSLHAKYNPQTCATVVGDDQWGHLQVDATSLFLLFLAQMTASGLHIIYTQDEVDVVQNLMFYIEAAYKVADYGMWERGDKTNQGITEINASSIGMAKAALEALDELNLFGAKGGPGSVVHALADDIQHCQSILTSMLPRASMSKEVDAGVLAIISYPAFAVEDISIVDMTKEEIISKLQGRYGCCRFLRDGHKTPKEDPNRLYYESAELKLFENIECEWPLFWTYFILDGIFINSPEQVQEYQEALEGILIKQKDGIRLVPELYSVPPEKVEEEYMNPHSVERVPMGKCPLKWAQSLYILGNLLTEGFLAPGEIDPLNRRFSTIPKPDVVVQVSILAETEEIKELLLKNGIEVETVADIHPIHVQPSRVLSHIYARLGRNPRLGLTGRPYRRIGVLGTSKFYIIRNTIFSFTPQFIDHQQFYLALDNKMIVEMLRTEIAYLSSRWRMTGRPTVTFPISQTMLTEDHTNLDPAVLATLKKLQDGYYGGARIQTGKLSEFLTTSCCAHLSFLDGKGPGSMGRRDEENDDDKSSGDGYVHELRYDDEADDLAQYLDHLLAHAAPKKPKLKAGGLGRFKAVATKTKEMVSLMNKAQDLNVHNVNMYLPNKLFRSPQPSLNLNLPDSPAPAEPQSPGVTVTTDSGIPRDASGAIDYTALVQLLKDTQSLQDQADILFILFKDKGMDWDTHLHGKGSTVRSLLTDLYEKAGELKQWGLIRMISGMLRKKVEELDSACSDLLAHQKHLTVGLPPEPREKTIAAPIPPDQLAVLIDEASDNNISVAILTQEIMVYLAMSIRTQPNLFSEMFRLRIGLIIQVMATELAQSLNCSGEEATESLMSLSPSELKNLLHHILSGKEFGVQRSIREMDAGVSPAISIHHLGNVGATKSERAGISKLKSDMRMGVRAQSLDIENIESGRYRLPSIESLDIPESIPVAKDTRHGQWLRRRRLDGALNRVPVGFYQKVWRILQKCHGLSIEGFVLPSSTTREMTPAEIKFSVHVETVLNRVPQPEYRQLLVEAILVLTMLADVDIQSIGSIIHVEKIVHLANDMFYKDQRDLGAEEHILERDPSTGVCRLLYDSAPSGRFGSMTYLTKAVAVYVQDFLPSGACAVQ</sequence>
<reference evidence="19" key="1">
    <citation type="submission" date="2025-08" db="UniProtKB">
        <authorList>
            <consortium name="RefSeq"/>
        </authorList>
    </citation>
    <scope>IDENTIFICATION</scope>
</reference>
<dbReference type="InterPro" id="IPR012341">
    <property type="entry name" value="6hp_glycosidase-like_sf"/>
</dbReference>
<dbReference type="InterPro" id="IPR008928">
    <property type="entry name" value="6-hairpin_glycosidase_sf"/>
</dbReference>
<evidence type="ECO:0000259" key="17">
    <source>
        <dbReference type="Pfam" id="PF19292"/>
    </source>
</evidence>
<accession>A0A6P7I9X1</accession>
<feature type="domain" description="Phosphorylase b kinase regulatory subunit alpha/beta C-terminal" evidence="17">
    <location>
        <begin position="1042"/>
        <end position="1135"/>
    </location>
</feature>
<feature type="lipid moiety-binding region" description="S-farnesyl cysteine" evidence="13">
    <location>
        <position position="1215"/>
    </location>
</feature>
<protein>
    <recommendedName>
        <fullName evidence="14">Phosphorylase b kinase regulatory subunit</fullName>
    </recommendedName>
</protein>
<dbReference type="CTD" id="572183"/>
<feature type="compositionally biased region" description="Basic and acidic residues" evidence="15">
    <location>
        <begin position="628"/>
        <end position="644"/>
    </location>
</feature>
<dbReference type="Proteomes" id="UP000515145">
    <property type="component" value="Chromosome 5"/>
</dbReference>
<keyword evidence="10 14" id="KW-0119">Carbohydrate metabolism</keyword>
<keyword evidence="8 14" id="KW-0112">Calmodulin-binding</keyword>
<comment type="PTM">
    <text evidence="13">Although the final Cys may be farnesylated, the terminal tripeptide is probably not removed, and the C-terminus is not methylated.</text>
</comment>
<keyword evidence="5 14" id="KW-1003">Cell membrane</keyword>
<dbReference type="AlphaFoldDB" id="A0A6P7I9X1"/>
<dbReference type="GeneID" id="114435742"/>
<dbReference type="FunFam" id="1.50.10.10:FF:000004">
    <property type="entry name" value="Phosphorylase b kinase regulatory subunit"/>
    <property type="match status" value="1"/>
</dbReference>
<keyword evidence="11 13" id="KW-0449">Lipoprotein</keyword>
<feature type="region of interest" description="Disordered" evidence="15">
    <location>
        <begin position="722"/>
        <end position="748"/>
    </location>
</feature>
<gene>
    <name evidence="19" type="primary">phka1a</name>
</gene>
<evidence type="ECO:0000256" key="15">
    <source>
        <dbReference type="SAM" id="MobiDB-lite"/>
    </source>
</evidence>
<dbReference type="PANTHER" id="PTHR10749">
    <property type="entry name" value="PHOSPHORYLASE B KINASE REGULATORY SUBUNIT"/>
    <property type="match status" value="1"/>
</dbReference>
<evidence type="ECO:0000313" key="19">
    <source>
        <dbReference type="RefSeq" id="XP_028261486.1"/>
    </source>
</evidence>